<protein>
    <recommendedName>
        <fullName evidence="3">DUF4163 domain-containing protein</fullName>
    </recommendedName>
</protein>
<evidence type="ECO:0008006" key="3">
    <source>
        <dbReference type="Google" id="ProtNLM"/>
    </source>
</evidence>
<evidence type="ECO:0000313" key="2">
    <source>
        <dbReference type="Proteomes" id="UP000184216"/>
    </source>
</evidence>
<dbReference type="Proteomes" id="UP000184216">
    <property type="component" value="Unassembled WGS sequence"/>
</dbReference>
<keyword evidence="2" id="KW-1185">Reference proteome</keyword>
<accession>A0ABY1J7E5</accession>
<sequence>MTKQSIEYYLIKRKIEKKPQYLSISEPQNLSKKMKFIKAFVILFLVTSCQVTETITINPDGSGNIEVVQLRDENSYMQLAGESYSHEEAFKDTAYVFKEYIEKYKENFLKYTPEEQKLFQKYSNVKVHIKESSFEKEFKNVFSFDFGKVSEIPDLYKTENYAGDIKYNYALTAESHYYKVEYAFDGKVFKRLVSITDPVELQKTKDEFKKTGSKYTSLKLTQTYTLRYHFPKKIKSVSNEKAIISPDKKTFTVEFPLLDCLQNPEMTNLEVVLE</sequence>
<organism evidence="1 2">
    <name type="scientific">Flavobacterium pectinovorum</name>
    <dbReference type="NCBI Taxonomy" id="29533"/>
    <lineage>
        <taxon>Bacteria</taxon>
        <taxon>Pseudomonadati</taxon>
        <taxon>Bacteroidota</taxon>
        <taxon>Flavobacteriia</taxon>
        <taxon>Flavobacteriales</taxon>
        <taxon>Flavobacteriaceae</taxon>
        <taxon>Flavobacterium</taxon>
    </lineage>
</organism>
<gene>
    <name evidence="1" type="ORF">SAMN05444387_3779</name>
</gene>
<evidence type="ECO:0000313" key="1">
    <source>
        <dbReference type="EMBL" id="SHN00812.1"/>
    </source>
</evidence>
<proteinExistence type="predicted"/>
<comment type="caution">
    <text evidence="1">The sequence shown here is derived from an EMBL/GenBank/DDBJ whole genome shotgun (WGS) entry which is preliminary data.</text>
</comment>
<reference evidence="1 2" key="1">
    <citation type="submission" date="2016-11" db="EMBL/GenBank/DDBJ databases">
        <authorList>
            <person name="Varghese N."/>
            <person name="Submissions S."/>
        </authorList>
    </citation>
    <scope>NUCLEOTIDE SEQUENCE [LARGE SCALE GENOMIC DNA]</scope>
    <source>
        <strain evidence="1 2">DSM 6368</strain>
    </source>
</reference>
<name>A0ABY1J7E5_9FLAO</name>
<dbReference type="EMBL" id="FRBX01000005">
    <property type="protein sequence ID" value="SHN00812.1"/>
    <property type="molecule type" value="Genomic_DNA"/>
</dbReference>